<dbReference type="OrthoDB" id="9992527at2759"/>
<dbReference type="PANTHER" id="PTHR45348">
    <property type="entry name" value="HYPOTHETICAL OXIDOREDUCTASE (EUROFUNG)"/>
    <property type="match status" value="1"/>
</dbReference>
<protein>
    <submittedName>
        <fullName evidence="5">NAD(P)-binding protein</fullName>
    </submittedName>
</protein>
<dbReference type="SUPFAM" id="SSF51735">
    <property type="entry name" value="NAD(P)-binding Rossmann-fold domains"/>
    <property type="match status" value="1"/>
</dbReference>
<gene>
    <name evidence="5" type="ORF">BU16DRAFT_567315</name>
</gene>
<dbReference type="InterPro" id="IPR013154">
    <property type="entry name" value="ADH-like_N"/>
</dbReference>
<comment type="similarity">
    <text evidence="1">Belongs to the zinc-containing alcohol dehydrogenase family.</text>
</comment>
<dbReference type="Gene3D" id="3.40.50.720">
    <property type="entry name" value="NAD(P)-binding Rossmann-like Domain"/>
    <property type="match status" value="1"/>
</dbReference>
<dbReference type="InterPro" id="IPR047122">
    <property type="entry name" value="Trans-enoyl_RdTase-like"/>
</dbReference>
<evidence type="ECO:0000259" key="4">
    <source>
        <dbReference type="Pfam" id="PF08240"/>
    </source>
</evidence>
<keyword evidence="6" id="KW-1185">Reference proteome</keyword>
<evidence type="ECO:0000256" key="2">
    <source>
        <dbReference type="ARBA" id="ARBA00011245"/>
    </source>
</evidence>
<dbReference type="CDD" id="cd08249">
    <property type="entry name" value="enoyl_reductase_like"/>
    <property type="match status" value="1"/>
</dbReference>
<sequence length="348" mass="37477">MSSQSAIAVTEVGKPVTRITLPKPEESELAEHELLLKVSVAGLAPLDAKMRDRNPFSLPLPIVLTGDIVGKVIQTGTDVQFPISNHVFVQQVMQRPNRGGLQEHTIVDGRYAALVPEGIPDAEAALYPINAVTSAKSLFTPEGFDFPFPGTAEAAGFDFAAQHVVVLGGGTNCGKLAVQFARLAGVGRVVAVASAAGGPLLRSLGATLVVDRRSAGVKEQVYAAVEGEVLNVYDTYGSLDLGVSLLSEKRKGTLVHTTHGKVSEEVISQKKAKFDQKFVKGFSDSIPLFGQRFWKQFPVWLKTGDIKPLDYIVIEGMDVDKINEVLDLYRDGKGGDRYHVRLSSLHGM</sequence>
<evidence type="ECO:0000313" key="5">
    <source>
        <dbReference type="EMBL" id="KAF2489133.1"/>
    </source>
</evidence>
<accession>A0A6A6QBW3</accession>
<keyword evidence="3" id="KW-0560">Oxidoreductase</keyword>
<proteinExistence type="inferred from homology"/>
<name>A0A6A6QBW3_9PEZI</name>
<dbReference type="SUPFAM" id="SSF50129">
    <property type="entry name" value="GroES-like"/>
    <property type="match status" value="1"/>
</dbReference>
<dbReference type="InterPro" id="IPR011032">
    <property type="entry name" value="GroES-like_sf"/>
</dbReference>
<dbReference type="GO" id="GO:0016651">
    <property type="term" value="F:oxidoreductase activity, acting on NAD(P)H"/>
    <property type="evidence" value="ECO:0007669"/>
    <property type="project" value="InterPro"/>
</dbReference>
<dbReference type="Proteomes" id="UP000799750">
    <property type="component" value="Unassembled WGS sequence"/>
</dbReference>
<dbReference type="Pfam" id="PF08240">
    <property type="entry name" value="ADH_N"/>
    <property type="match status" value="1"/>
</dbReference>
<evidence type="ECO:0000256" key="1">
    <source>
        <dbReference type="ARBA" id="ARBA00008072"/>
    </source>
</evidence>
<evidence type="ECO:0000256" key="3">
    <source>
        <dbReference type="ARBA" id="ARBA00023002"/>
    </source>
</evidence>
<feature type="domain" description="Alcohol dehydrogenase-like N-terminal" evidence="4">
    <location>
        <begin position="31"/>
        <end position="115"/>
    </location>
</feature>
<dbReference type="InterPro" id="IPR036291">
    <property type="entry name" value="NAD(P)-bd_dom_sf"/>
</dbReference>
<dbReference type="AlphaFoldDB" id="A0A6A6QBW3"/>
<reference evidence="5" key="1">
    <citation type="journal article" date="2020" name="Stud. Mycol.">
        <title>101 Dothideomycetes genomes: a test case for predicting lifestyles and emergence of pathogens.</title>
        <authorList>
            <person name="Haridas S."/>
            <person name="Albert R."/>
            <person name="Binder M."/>
            <person name="Bloem J."/>
            <person name="Labutti K."/>
            <person name="Salamov A."/>
            <person name="Andreopoulos B."/>
            <person name="Baker S."/>
            <person name="Barry K."/>
            <person name="Bills G."/>
            <person name="Bluhm B."/>
            <person name="Cannon C."/>
            <person name="Castanera R."/>
            <person name="Culley D."/>
            <person name="Daum C."/>
            <person name="Ezra D."/>
            <person name="Gonzalez J."/>
            <person name="Henrissat B."/>
            <person name="Kuo A."/>
            <person name="Liang C."/>
            <person name="Lipzen A."/>
            <person name="Lutzoni F."/>
            <person name="Magnuson J."/>
            <person name="Mondo S."/>
            <person name="Nolan M."/>
            <person name="Ohm R."/>
            <person name="Pangilinan J."/>
            <person name="Park H.-J."/>
            <person name="Ramirez L."/>
            <person name="Alfaro M."/>
            <person name="Sun H."/>
            <person name="Tritt A."/>
            <person name="Yoshinaga Y."/>
            <person name="Zwiers L.-H."/>
            <person name="Turgeon B."/>
            <person name="Goodwin S."/>
            <person name="Spatafora J."/>
            <person name="Crous P."/>
            <person name="Grigoriev I."/>
        </authorList>
    </citation>
    <scope>NUCLEOTIDE SEQUENCE</scope>
    <source>
        <strain evidence="5">CBS 269.34</strain>
    </source>
</reference>
<dbReference type="PANTHER" id="PTHR45348:SF2">
    <property type="entry name" value="ZINC-TYPE ALCOHOL DEHYDROGENASE-LIKE PROTEIN C2E1P3.01"/>
    <property type="match status" value="1"/>
</dbReference>
<dbReference type="Gene3D" id="3.90.180.10">
    <property type="entry name" value="Medium-chain alcohol dehydrogenases, catalytic domain"/>
    <property type="match status" value="1"/>
</dbReference>
<organism evidence="5 6">
    <name type="scientific">Lophium mytilinum</name>
    <dbReference type="NCBI Taxonomy" id="390894"/>
    <lineage>
        <taxon>Eukaryota</taxon>
        <taxon>Fungi</taxon>
        <taxon>Dikarya</taxon>
        <taxon>Ascomycota</taxon>
        <taxon>Pezizomycotina</taxon>
        <taxon>Dothideomycetes</taxon>
        <taxon>Pleosporomycetidae</taxon>
        <taxon>Mytilinidiales</taxon>
        <taxon>Mytilinidiaceae</taxon>
        <taxon>Lophium</taxon>
    </lineage>
</organism>
<comment type="subunit">
    <text evidence="2">Monomer.</text>
</comment>
<dbReference type="EMBL" id="MU004199">
    <property type="protein sequence ID" value="KAF2489133.1"/>
    <property type="molecule type" value="Genomic_DNA"/>
</dbReference>
<evidence type="ECO:0000313" key="6">
    <source>
        <dbReference type="Proteomes" id="UP000799750"/>
    </source>
</evidence>